<feature type="compositionally biased region" description="Acidic residues" evidence="1">
    <location>
        <begin position="341"/>
        <end position="350"/>
    </location>
</feature>
<accession>A0AAW0QM45</accession>
<evidence type="ECO:0000313" key="2">
    <source>
        <dbReference type="EMBL" id="KAK8109687.1"/>
    </source>
</evidence>
<evidence type="ECO:0000256" key="1">
    <source>
        <dbReference type="SAM" id="MobiDB-lite"/>
    </source>
</evidence>
<organism evidence="2 3">
    <name type="scientific">Apiospora kogelbergensis</name>
    <dbReference type="NCBI Taxonomy" id="1337665"/>
    <lineage>
        <taxon>Eukaryota</taxon>
        <taxon>Fungi</taxon>
        <taxon>Dikarya</taxon>
        <taxon>Ascomycota</taxon>
        <taxon>Pezizomycotina</taxon>
        <taxon>Sordariomycetes</taxon>
        <taxon>Xylariomycetidae</taxon>
        <taxon>Amphisphaeriales</taxon>
        <taxon>Apiosporaceae</taxon>
        <taxon>Apiospora</taxon>
    </lineage>
</organism>
<dbReference type="Proteomes" id="UP001392437">
    <property type="component" value="Unassembled WGS sequence"/>
</dbReference>
<feature type="region of interest" description="Disordered" evidence="1">
    <location>
        <begin position="255"/>
        <end position="312"/>
    </location>
</feature>
<proteinExistence type="predicted"/>
<reference evidence="2 3" key="1">
    <citation type="submission" date="2023-01" db="EMBL/GenBank/DDBJ databases">
        <title>Analysis of 21 Apiospora genomes using comparative genomics revels a genus with tremendous synthesis potential of carbohydrate active enzymes and secondary metabolites.</title>
        <authorList>
            <person name="Sorensen T."/>
        </authorList>
    </citation>
    <scope>NUCLEOTIDE SEQUENCE [LARGE SCALE GENOMIC DNA]</scope>
    <source>
        <strain evidence="2 3">CBS 117206</strain>
    </source>
</reference>
<feature type="region of interest" description="Disordered" evidence="1">
    <location>
        <begin position="339"/>
        <end position="359"/>
    </location>
</feature>
<dbReference type="EMBL" id="JAQQWP010000007">
    <property type="protein sequence ID" value="KAK8109687.1"/>
    <property type="molecule type" value="Genomic_DNA"/>
</dbReference>
<keyword evidence="3" id="KW-1185">Reference proteome</keyword>
<evidence type="ECO:0000313" key="3">
    <source>
        <dbReference type="Proteomes" id="UP001392437"/>
    </source>
</evidence>
<dbReference type="AlphaFoldDB" id="A0AAW0QM45"/>
<protein>
    <submittedName>
        <fullName evidence="2">Uncharacterized protein</fullName>
    </submittedName>
</protein>
<sequence>MPAHAKNLSSKVYHGFNSGMYWETIPEWDSRRQVLVGRALLLNPAMRRLYNQLRQATKIPGGLRLPNFKKATVSEAFGQIYEHASYNASKCQDLDPVSFFAEMKKPFSWATNIDAELIWKFTYRALMARNIFLECQPGAAHAIQHPMVRYLDQFKESFFRRYSPMYGEDTLALPEDERDPQKIMEFREVIFRTQAQYFPVELTCAEYQGDGTDKVVAVKESDCEGSSTFAYMFENMRRSNDPGRSLSEGIQEGWLREDGSANPDYNPDWLDQMVPEYDSDDTDDNNQDEYDEAEEDEEEEEYQQWLHDYEQEYDIRMGRHQQNPEEDDEMSGVLSNFTMENLDEDEDDEMSGALSNLAM</sequence>
<comment type="caution">
    <text evidence="2">The sequence shown here is derived from an EMBL/GenBank/DDBJ whole genome shotgun (WGS) entry which is preliminary data.</text>
</comment>
<name>A0AAW0QM45_9PEZI</name>
<feature type="compositionally biased region" description="Acidic residues" evidence="1">
    <location>
        <begin position="277"/>
        <end position="302"/>
    </location>
</feature>
<gene>
    <name evidence="2" type="ORF">PG999_007824</name>
</gene>